<dbReference type="Proteomes" id="UP001595945">
    <property type="component" value="Unassembled WGS sequence"/>
</dbReference>
<dbReference type="PANTHER" id="PTHR47829:SF1">
    <property type="entry name" value="HAD FAMILY PHOSPHATASE"/>
    <property type="match status" value="1"/>
</dbReference>
<dbReference type="Pfam" id="PF01636">
    <property type="entry name" value="APH"/>
    <property type="match status" value="1"/>
</dbReference>
<dbReference type="PANTHER" id="PTHR47829">
    <property type="entry name" value="HYDROLASE, PUTATIVE (AFU_ORTHOLOGUE AFUA_1G12880)-RELATED"/>
    <property type="match status" value="1"/>
</dbReference>
<feature type="region of interest" description="Disordered" evidence="1">
    <location>
        <begin position="1"/>
        <end position="35"/>
    </location>
</feature>
<sequence>MTGDERDHSTTETDRDRSASEEGRDHSESEGERDYFERLVDRSALREYLDHQLGEADGYEVRHHEEGHSNETLFVTWGDRELVVRRPPPGETAETAHDVLREYRVLDALQDTAVPVPGTVLACEDHSVVGSDFYVMERVAGDVLRDAEPDRFGTPDARQRIGEELVDTLAAIHALDYEEVGLGEFGHPPGYTERQVERWTKQLHWAFERTADERTVPELREVGDWLAEHCPTDHEHALVHGDYKLDNVLFAPGTPPELAAVFDWEMATLGDPLADLGWMLSYWRDPGDPDPATPELTATFMEAEGYSTRRELVERYERATGIEYEHDRFYRSLAVYKLAALGEMFYRRYLEGNSDDPMYPAMEHRVPDLARRAKRIIDGDEPL</sequence>
<dbReference type="EMBL" id="JBHSHT010000001">
    <property type="protein sequence ID" value="MFC4824459.1"/>
    <property type="molecule type" value="Genomic_DNA"/>
</dbReference>
<comment type="caution">
    <text evidence="3">The sequence shown here is derived from an EMBL/GenBank/DDBJ whole genome shotgun (WGS) entry which is preliminary data.</text>
</comment>
<keyword evidence="4" id="KW-1185">Reference proteome</keyword>
<dbReference type="Gene3D" id="3.90.1200.10">
    <property type="match status" value="1"/>
</dbReference>
<proteinExistence type="predicted"/>
<protein>
    <submittedName>
        <fullName evidence="3">Phosphotransferase family protein</fullName>
    </submittedName>
</protein>
<organism evidence="3 4">
    <name type="scientific">Halorussus aquaticus</name>
    <dbReference type="NCBI Taxonomy" id="2953748"/>
    <lineage>
        <taxon>Archaea</taxon>
        <taxon>Methanobacteriati</taxon>
        <taxon>Methanobacteriota</taxon>
        <taxon>Stenosarchaea group</taxon>
        <taxon>Halobacteria</taxon>
        <taxon>Halobacteriales</taxon>
        <taxon>Haladaptataceae</taxon>
        <taxon>Halorussus</taxon>
    </lineage>
</organism>
<dbReference type="AlphaFoldDB" id="A0ABD5Q1Q8"/>
<feature type="domain" description="Aminoglycoside phosphotransferase" evidence="2">
    <location>
        <begin position="61"/>
        <end position="311"/>
    </location>
</feature>
<dbReference type="SUPFAM" id="SSF56112">
    <property type="entry name" value="Protein kinase-like (PK-like)"/>
    <property type="match status" value="1"/>
</dbReference>
<name>A0ABD5Q1Q8_9EURY</name>
<accession>A0ABD5Q1Q8</accession>
<dbReference type="GeneID" id="73044856"/>
<dbReference type="InterPro" id="IPR041726">
    <property type="entry name" value="ACAD10_11_N"/>
</dbReference>
<evidence type="ECO:0000259" key="2">
    <source>
        <dbReference type="Pfam" id="PF01636"/>
    </source>
</evidence>
<dbReference type="InterPro" id="IPR002575">
    <property type="entry name" value="Aminoglycoside_PTrfase"/>
</dbReference>
<dbReference type="Gene3D" id="3.30.200.20">
    <property type="entry name" value="Phosphorylase Kinase, domain 1"/>
    <property type="match status" value="1"/>
</dbReference>
<dbReference type="InterPro" id="IPR011009">
    <property type="entry name" value="Kinase-like_dom_sf"/>
</dbReference>
<evidence type="ECO:0000313" key="3">
    <source>
        <dbReference type="EMBL" id="MFC4824459.1"/>
    </source>
</evidence>
<dbReference type="CDD" id="cd05154">
    <property type="entry name" value="ACAD10_11_N-like"/>
    <property type="match status" value="1"/>
</dbReference>
<evidence type="ECO:0000256" key="1">
    <source>
        <dbReference type="SAM" id="MobiDB-lite"/>
    </source>
</evidence>
<reference evidence="3 4" key="1">
    <citation type="journal article" date="2019" name="Int. J. Syst. Evol. Microbiol.">
        <title>The Global Catalogue of Microorganisms (GCM) 10K type strain sequencing project: providing services to taxonomists for standard genome sequencing and annotation.</title>
        <authorList>
            <consortium name="The Broad Institute Genomics Platform"/>
            <consortium name="The Broad Institute Genome Sequencing Center for Infectious Disease"/>
            <person name="Wu L."/>
            <person name="Ma J."/>
        </authorList>
    </citation>
    <scope>NUCLEOTIDE SEQUENCE [LARGE SCALE GENOMIC DNA]</scope>
    <source>
        <strain evidence="3 4">XZYJ18</strain>
    </source>
</reference>
<dbReference type="RefSeq" id="WP_254269801.1">
    <property type="nucleotide sequence ID" value="NZ_CP100400.1"/>
</dbReference>
<dbReference type="InterPro" id="IPR052898">
    <property type="entry name" value="ACAD10-like"/>
</dbReference>
<gene>
    <name evidence="3" type="ORF">ACFO9K_09295</name>
</gene>
<evidence type="ECO:0000313" key="4">
    <source>
        <dbReference type="Proteomes" id="UP001595945"/>
    </source>
</evidence>